<dbReference type="GO" id="GO:0016788">
    <property type="term" value="F:hydrolase activity, acting on ester bonds"/>
    <property type="evidence" value="ECO:0007669"/>
    <property type="project" value="UniProtKB-ARBA"/>
</dbReference>
<dbReference type="Gene3D" id="3.40.50.1110">
    <property type="entry name" value="SGNH hydrolase"/>
    <property type="match status" value="1"/>
</dbReference>
<dbReference type="InterPro" id="IPR036514">
    <property type="entry name" value="SGNH_hydro_sf"/>
</dbReference>
<organism evidence="2 3">
    <name type="scientific">Acinetobacter stercoris</name>
    <dbReference type="NCBI Taxonomy" id="2126983"/>
    <lineage>
        <taxon>Bacteria</taxon>
        <taxon>Pseudomonadati</taxon>
        <taxon>Pseudomonadota</taxon>
        <taxon>Gammaproteobacteria</taxon>
        <taxon>Moraxellales</taxon>
        <taxon>Moraxellaceae</taxon>
        <taxon>Acinetobacter</taxon>
    </lineage>
</organism>
<evidence type="ECO:0000259" key="1">
    <source>
        <dbReference type="Pfam" id="PF13472"/>
    </source>
</evidence>
<evidence type="ECO:0000313" key="2">
    <source>
        <dbReference type="EMBL" id="SPL72625.1"/>
    </source>
</evidence>
<dbReference type="AlphaFoldDB" id="A0A2U3N4X1"/>
<dbReference type="RefSeq" id="WP_121976001.1">
    <property type="nucleotide sequence ID" value="NZ_OOGT01000391.1"/>
</dbReference>
<dbReference type="OrthoDB" id="6360671at2"/>
<keyword evidence="3" id="KW-1185">Reference proteome</keyword>
<feature type="domain" description="SGNH hydrolase-type esterase" evidence="1">
    <location>
        <begin position="18"/>
        <end position="207"/>
    </location>
</feature>
<dbReference type="EMBL" id="OOGT01000391">
    <property type="protein sequence ID" value="SPL72625.1"/>
    <property type="molecule type" value="Genomic_DNA"/>
</dbReference>
<dbReference type="SUPFAM" id="SSF52266">
    <property type="entry name" value="SGNH hydrolase"/>
    <property type="match status" value="1"/>
</dbReference>
<proteinExistence type="predicted"/>
<sequence length="226" mass="26302">MTESVRYVSLGGCNTIGEVSNFGRAYPDLIAQTKGWNLENYGYTMSSTREGLQFFNLKNCSTADVISIQYGGVDSWLTFKGSPFALYYPDSPWRKFYRKIIKKIKKIARKLKWHRIVGSENVVPKDEYRRNIQHIIDHSQAKIILLVDTYPNKDMSRENRIIEYNKILEELSDQKRVFHVKNYNILKKNMTDYFEDSTHLSELGQKIVAAQCLEQISTAQKIQNNV</sequence>
<dbReference type="InterPro" id="IPR013830">
    <property type="entry name" value="SGNH_hydro"/>
</dbReference>
<dbReference type="Proteomes" id="UP000245974">
    <property type="component" value="Unassembled WGS sequence"/>
</dbReference>
<dbReference type="Pfam" id="PF13472">
    <property type="entry name" value="Lipase_GDSL_2"/>
    <property type="match status" value="1"/>
</dbReference>
<accession>A0A2U3N4X1</accession>
<dbReference type="InParanoid" id="A0A2U3N4X1"/>
<name>A0A2U3N4X1_9GAMM</name>
<evidence type="ECO:0000313" key="3">
    <source>
        <dbReference type="Proteomes" id="UP000245974"/>
    </source>
</evidence>
<reference evidence="3" key="1">
    <citation type="submission" date="2018-03" db="EMBL/GenBank/DDBJ databases">
        <authorList>
            <person name="Blom J."/>
        </authorList>
    </citation>
    <scope>NUCLEOTIDE SEQUENCE [LARGE SCALE GENOMIC DNA]</scope>
    <source>
        <strain evidence="3">KPC-SM-21</strain>
    </source>
</reference>
<protein>
    <recommendedName>
        <fullName evidence="1">SGNH hydrolase-type esterase domain-containing protein</fullName>
    </recommendedName>
</protein>
<gene>
    <name evidence="2" type="ORF">KPC_3803</name>
</gene>